<sequence>MSNASFLAIANGRRLVIELREIRNGWRGRVSARRDSRVWQVVDLLMRHPVVNAGLLAGELGVADRNVYRYIEPLERAGVLTEFTDRRRHRAWRSPEILTALDGFAARAGRRGAAG</sequence>
<comment type="caution">
    <text evidence="2">The sequence shown here is derived from an EMBL/GenBank/DDBJ whole genome shotgun (WGS) entry which is preliminary data.</text>
</comment>
<evidence type="ECO:0000313" key="3">
    <source>
        <dbReference type="Proteomes" id="UP001230908"/>
    </source>
</evidence>
<dbReference type="InterPro" id="IPR036390">
    <property type="entry name" value="WH_DNA-bd_sf"/>
</dbReference>
<protein>
    <submittedName>
        <fullName evidence="2">Helix-turn-helix domain-containing protein</fullName>
    </submittedName>
</protein>
<dbReference type="Gene3D" id="1.10.10.10">
    <property type="entry name" value="Winged helix-like DNA-binding domain superfamily/Winged helix DNA-binding domain"/>
    <property type="match status" value="1"/>
</dbReference>
<name>A0ABU0ZPJ1_9ACTN</name>
<feature type="domain" description="HTH DNA binding" evidence="1">
    <location>
        <begin position="40"/>
        <end position="92"/>
    </location>
</feature>
<accession>A0ABU0ZPJ1</accession>
<dbReference type="Proteomes" id="UP001230908">
    <property type="component" value="Unassembled WGS sequence"/>
</dbReference>
<keyword evidence="3" id="KW-1185">Reference proteome</keyword>
<reference evidence="2 3" key="1">
    <citation type="submission" date="2023-08" db="EMBL/GenBank/DDBJ databases">
        <title>Phytohabitans sansha sp. nov., isolated from marine sediment.</title>
        <authorList>
            <person name="Zhao Y."/>
            <person name="Yi K."/>
        </authorList>
    </citation>
    <scope>NUCLEOTIDE SEQUENCE [LARGE SCALE GENOMIC DNA]</scope>
    <source>
        <strain evidence="2 3">ZYX-F-186</strain>
    </source>
</reference>
<dbReference type="EMBL" id="JAVHUY010000036">
    <property type="protein sequence ID" value="MDQ7908953.1"/>
    <property type="molecule type" value="Genomic_DNA"/>
</dbReference>
<dbReference type="Pfam" id="PF11972">
    <property type="entry name" value="HTH_13"/>
    <property type="match status" value="1"/>
</dbReference>
<evidence type="ECO:0000313" key="2">
    <source>
        <dbReference type="EMBL" id="MDQ7908953.1"/>
    </source>
</evidence>
<organism evidence="2 3">
    <name type="scientific">Phytohabitans maris</name>
    <dbReference type="NCBI Taxonomy" id="3071409"/>
    <lineage>
        <taxon>Bacteria</taxon>
        <taxon>Bacillati</taxon>
        <taxon>Actinomycetota</taxon>
        <taxon>Actinomycetes</taxon>
        <taxon>Micromonosporales</taxon>
        <taxon>Micromonosporaceae</taxon>
    </lineage>
</organism>
<dbReference type="InterPro" id="IPR021068">
    <property type="entry name" value="HTH_DNA-bd"/>
</dbReference>
<evidence type="ECO:0000259" key="1">
    <source>
        <dbReference type="Pfam" id="PF11972"/>
    </source>
</evidence>
<proteinExistence type="predicted"/>
<dbReference type="SUPFAM" id="SSF46785">
    <property type="entry name" value="Winged helix' DNA-binding domain"/>
    <property type="match status" value="1"/>
</dbReference>
<dbReference type="RefSeq" id="WP_308716220.1">
    <property type="nucleotide sequence ID" value="NZ_JAVHUY010000036.1"/>
</dbReference>
<dbReference type="InterPro" id="IPR036388">
    <property type="entry name" value="WH-like_DNA-bd_sf"/>
</dbReference>
<gene>
    <name evidence="2" type="ORF">RB614_30960</name>
</gene>